<dbReference type="CDD" id="cd08589">
    <property type="entry name" value="PI-PLCc_SaPLC1_like"/>
    <property type="match status" value="1"/>
</dbReference>
<evidence type="ECO:0000313" key="1">
    <source>
        <dbReference type="EMBL" id="QDU72484.1"/>
    </source>
</evidence>
<dbReference type="KEGG" id="mcad:Pan265_23500"/>
<dbReference type="InterPro" id="IPR017946">
    <property type="entry name" value="PLC-like_Pdiesterase_TIM-brl"/>
</dbReference>
<dbReference type="GO" id="GO:0008081">
    <property type="term" value="F:phosphoric diester hydrolase activity"/>
    <property type="evidence" value="ECO:0007669"/>
    <property type="project" value="InterPro"/>
</dbReference>
<dbReference type="SUPFAM" id="SSF51695">
    <property type="entry name" value="PLC-like phosphodiesterases"/>
    <property type="match status" value="1"/>
</dbReference>
<dbReference type="Gene3D" id="3.20.20.190">
    <property type="entry name" value="Phosphatidylinositol (PI) phosphodiesterase"/>
    <property type="match status" value="1"/>
</dbReference>
<protein>
    <submittedName>
        <fullName evidence="1">Uncharacterized protein</fullName>
    </submittedName>
</protein>
<dbReference type="InterPro" id="IPR032075">
    <property type="entry name" value="PI-PLC-C1"/>
</dbReference>
<evidence type="ECO:0000313" key="2">
    <source>
        <dbReference type="Proteomes" id="UP000320386"/>
    </source>
</evidence>
<accession>A0A518BZT8</accession>
<dbReference type="Proteomes" id="UP000320386">
    <property type="component" value="Chromosome"/>
</dbReference>
<sequence>MSGEAAAYDGLRMNQIQVIGSHNSYKRGIEPALFALMLEHNPGVKSLEYAHLSIVDQLNLGLRNLEIDVYHDPEGGAYTLPAGLRALEEQGIEPQPFDEEGVLQHPGFKVMHIADYDFRSWHLLLRDQLVEMRAWSEANPGHLPIVVTVNCKEGRGGIDNTREILHFDQAAFDALDAALIAGLGRDRLLIPDDVRGDAKTIEEAIRSTGWPSVGDAAGRFLFVLDHGGSTRDTYVAGHEGLLERVFFTLSEPGSGEAAFMVINDPKGDFERIRDMVSKGYMVRTRADSGTNEARRGDFSRFQAAKASGAQVITTDYYIPDLRMAPNYFIRFDDGGFVRVKGR</sequence>
<dbReference type="GO" id="GO:0006629">
    <property type="term" value="P:lipid metabolic process"/>
    <property type="evidence" value="ECO:0007669"/>
    <property type="project" value="InterPro"/>
</dbReference>
<gene>
    <name evidence="1" type="ORF">Pan265_23500</name>
</gene>
<dbReference type="AlphaFoldDB" id="A0A518BZT8"/>
<dbReference type="Pfam" id="PF16670">
    <property type="entry name" value="PI-PLC-C1"/>
    <property type="match status" value="1"/>
</dbReference>
<name>A0A518BZT8_9BACT</name>
<dbReference type="EMBL" id="CP036280">
    <property type="protein sequence ID" value="QDU72484.1"/>
    <property type="molecule type" value="Genomic_DNA"/>
</dbReference>
<proteinExistence type="predicted"/>
<reference evidence="1 2" key="1">
    <citation type="submission" date="2019-02" db="EMBL/GenBank/DDBJ databases">
        <title>Deep-cultivation of Planctomycetes and their phenomic and genomic characterization uncovers novel biology.</title>
        <authorList>
            <person name="Wiegand S."/>
            <person name="Jogler M."/>
            <person name="Boedeker C."/>
            <person name="Pinto D."/>
            <person name="Vollmers J."/>
            <person name="Rivas-Marin E."/>
            <person name="Kohn T."/>
            <person name="Peeters S.H."/>
            <person name="Heuer A."/>
            <person name="Rast P."/>
            <person name="Oberbeckmann S."/>
            <person name="Bunk B."/>
            <person name="Jeske O."/>
            <person name="Meyerdierks A."/>
            <person name="Storesund J.E."/>
            <person name="Kallscheuer N."/>
            <person name="Luecker S."/>
            <person name="Lage O.M."/>
            <person name="Pohl T."/>
            <person name="Merkel B.J."/>
            <person name="Hornburger P."/>
            <person name="Mueller R.-W."/>
            <person name="Bruemmer F."/>
            <person name="Labrenz M."/>
            <person name="Spormann A.M."/>
            <person name="Op den Camp H."/>
            <person name="Overmann J."/>
            <person name="Amann R."/>
            <person name="Jetten M.S.M."/>
            <person name="Mascher T."/>
            <person name="Medema M.H."/>
            <person name="Devos D.P."/>
            <person name="Kaster A.-K."/>
            <person name="Ovreas L."/>
            <person name="Rohde M."/>
            <person name="Galperin M.Y."/>
            <person name="Jogler C."/>
        </authorList>
    </citation>
    <scope>NUCLEOTIDE SEQUENCE [LARGE SCALE GENOMIC DNA]</scope>
    <source>
        <strain evidence="1 2">Pan265</strain>
    </source>
</reference>
<organism evidence="1 2">
    <name type="scientific">Mucisphaera calidilacus</name>
    <dbReference type="NCBI Taxonomy" id="2527982"/>
    <lineage>
        <taxon>Bacteria</taxon>
        <taxon>Pseudomonadati</taxon>
        <taxon>Planctomycetota</taxon>
        <taxon>Phycisphaerae</taxon>
        <taxon>Phycisphaerales</taxon>
        <taxon>Phycisphaeraceae</taxon>
        <taxon>Mucisphaera</taxon>
    </lineage>
</organism>
<keyword evidence="2" id="KW-1185">Reference proteome</keyword>